<evidence type="ECO:0000256" key="5">
    <source>
        <dbReference type="ARBA" id="ARBA00044801"/>
    </source>
</evidence>
<dbReference type="SUPFAM" id="SSF48371">
    <property type="entry name" value="ARM repeat"/>
    <property type="match status" value="1"/>
</dbReference>
<keyword evidence="3" id="KW-0131">Cell cycle</keyword>
<keyword evidence="2" id="KW-0132">Cell division</keyword>
<evidence type="ECO:0000256" key="4">
    <source>
        <dbReference type="ARBA" id="ARBA00044746"/>
    </source>
</evidence>
<gene>
    <name evidence="9" type="ORF">HETIRDRAFT_428781</name>
</gene>
<dbReference type="STRING" id="747525.W4K1W9"/>
<feature type="domain" description="Ataxin-10" evidence="8">
    <location>
        <begin position="536"/>
        <end position="613"/>
    </location>
</feature>
<dbReference type="InterPro" id="IPR016024">
    <property type="entry name" value="ARM-type_fold"/>
</dbReference>
<dbReference type="eggNOG" id="KOG2676">
    <property type="taxonomic scope" value="Eukaryota"/>
</dbReference>
<reference evidence="9 10" key="1">
    <citation type="journal article" date="2012" name="New Phytol.">
        <title>Insight into trade-off between wood decay and parasitism from the genome of a fungal forest pathogen.</title>
        <authorList>
            <person name="Olson A."/>
            <person name="Aerts A."/>
            <person name="Asiegbu F."/>
            <person name="Belbahri L."/>
            <person name="Bouzid O."/>
            <person name="Broberg A."/>
            <person name="Canback B."/>
            <person name="Coutinho P.M."/>
            <person name="Cullen D."/>
            <person name="Dalman K."/>
            <person name="Deflorio G."/>
            <person name="van Diepen L.T."/>
            <person name="Dunand C."/>
            <person name="Duplessis S."/>
            <person name="Durling M."/>
            <person name="Gonthier P."/>
            <person name="Grimwood J."/>
            <person name="Fossdal C.G."/>
            <person name="Hansson D."/>
            <person name="Henrissat B."/>
            <person name="Hietala A."/>
            <person name="Himmelstrand K."/>
            <person name="Hoffmeister D."/>
            <person name="Hogberg N."/>
            <person name="James T.Y."/>
            <person name="Karlsson M."/>
            <person name="Kohler A."/>
            <person name="Kues U."/>
            <person name="Lee Y.H."/>
            <person name="Lin Y.C."/>
            <person name="Lind M."/>
            <person name="Lindquist E."/>
            <person name="Lombard V."/>
            <person name="Lucas S."/>
            <person name="Lunden K."/>
            <person name="Morin E."/>
            <person name="Murat C."/>
            <person name="Park J."/>
            <person name="Raffaello T."/>
            <person name="Rouze P."/>
            <person name="Salamov A."/>
            <person name="Schmutz J."/>
            <person name="Solheim H."/>
            <person name="Stahlberg J."/>
            <person name="Velez H."/>
            <person name="de Vries R.P."/>
            <person name="Wiebenga A."/>
            <person name="Woodward S."/>
            <person name="Yakovlev I."/>
            <person name="Garbelotto M."/>
            <person name="Martin F."/>
            <person name="Grigoriev I.V."/>
            <person name="Stenlid J."/>
        </authorList>
    </citation>
    <scope>NUCLEOTIDE SEQUENCE [LARGE SCALE GENOMIC DNA]</scope>
    <source>
        <strain evidence="9 10">TC 32-1</strain>
    </source>
</reference>
<keyword evidence="10" id="KW-1185">Reference proteome</keyword>
<evidence type="ECO:0000313" key="9">
    <source>
        <dbReference type="EMBL" id="ETW79106.1"/>
    </source>
</evidence>
<evidence type="ECO:0000256" key="6">
    <source>
        <dbReference type="ARBA" id="ARBA00044805"/>
    </source>
</evidence>
<sequence>MSELRNESDDQHRLLLAALTAFDSRRPSSYPPLSARLDSAARTLIADREARVRIGTAEPSVWPELLSIWHHLANTTEHPEEHAITLSAATSAEIHGDSVDSNVHTDEEEPFIALTLSLAKFTRNLVADVPSNQSSAFPVEPHIRTLIRYYTSWTRASDASFYPTTRVLSQTLSNLVTSNPPLLSHVWATYMALPAEQAILIRLLASPDAATVSATSVLVLNCTRGSPERALALATTPAGFSVCIALLDRLDGFLESSEGSPGAAAFDIGYAVFEGLFPQRGLVAQLYSNMAMPDEPITPSQTTLLKLLDAHLQHAPVSAPPASSANELNIRPDVDTDSDVLDFLASRFFTLSAYAQSAIQRALGSSEAAVGRDPDTDPSAEVMASAGSHLSGELDMRLPGVCAALVLVAQCLTALLLHAEARAEDLRQDGNDESTSPEASLPSPKSYLVGCQTPVEARAPDERRQREERRRVGFIEILIEDLRLLDAFLPRITFADSNPSPAPSPALSAQRPPRDTSPLPADRYDTAADPTGFAYLKRDLVRLLAILCHNHRAVQDRVRACDGITVVMNLCVIDRRNPYLREHAIFALRNLLHENPDNQAVVDAIRPMGTWDADGVLHDTPGAVRR</sequence>
<organism evidence="9 10">
    <name type="scientific">Heterobasidion irregulare (strain TC 32-1)</name>
    <dbReference type="NCBI Taxonomy" id="747525"/>
    <lineage>
        <taxon>Eukaryota</taxon>
        <taxon>Fungi</taxon>
        <taxon>Dikarya</taxon>
        <taxon>Basidiomycota</taxon>
        <taxon>Agaricomycotina</taxon>
        <taxon>Agaricomycetes</taxon>
        <taxon>Russulales</taxon>
        <taxon>Bondarzewiaceae</taxon>
        <taxon>Heterobasidion</taxon>
        <taxon>Heterobasidion annosum species complex</taxon>
    </lineage>
</organism>
<dbReference type="InterPro" id="IPR011989">
    <property type="entry name" value="ARM-like"/>
</dbReference>
<dbReference type="PANTHER" id="PTHR13255:SF0">
    <property type="entry name" value="ATAXIN-10"/>
    <property type="match status" value="1"/>
</dbReference>
<dbReference type="InterPro" id="IPR019156">
    <property type="entry name" value="Ataxin-10_domain"/>
</dbReference>
<dbReference type="Proteomes" id="UP000030671">
    <property type="component" value="Unassembled WGS sequence"/>
</dbReference>
<evidence type="ECO:0000256" key="1">
    <source>
        <dbReference type="ARBA" id="ARBA00008384"/>
    </source>
</evidence>
<dbReference type="Pfam" id="PF09759">
    <property type="entry name" value="Atx10homo_assoc"/>
    <property type="match status" value="1"/>
</dbReference>
<comment type="similarity">
    <text evidence="1">Belongs to the ataxin-10 family.</text>
</comment>
<evidence type="ECO:0000256" key="2">
    <source>
        <dbReference type="ARBA" id="ARBA00022618"/>
    </source>
</evidence>
<dbReference type="InParanoid" id="W4K1W9"/>
<dbReference type="PANTHER" id="PTHR13255">
    <property type="entry name" value="ATAXIN-10"/>
    <property type="match status" value="1"/>
</dbReference>
<dbReference type="KEGG" id="hir:HETIRDRAFT_428781"/>
<dbReference type="RefSeq" id="XP_009549372.1">
    <property type="nucleotide sequence ID" value="XM_009551077.1"/>
</dbReference>
<accession>W4K1W9</accession>
<evidence type="ECO:0000256" key="3">
    <source>
        <dbReference type="ARBA" id="ARBA00023306"/>
    </source>
</evidence>
<evidence type="ECO:0000256" key="7">
    <source>
        <dbReference type="SAM" id="MobiDB-lite"/>
    </source>
</evidence>
<dbReference type="EMBL" id="KI925461">
    <property type="protein sequence ID" value="ETW79106.1"/>
    <property type="molecule type" value="Genomic_DNA"/>
</dbReference>
<dbReference type="OrthoDB" id="379794at2759"/>
<evidence type="ECO:0000259" key="8">
    <source>
        <dbReference type="Pfam" id="PF09759"/>
    </source>
</evidence>
<feature type="compositionally biased region" description="Low complexity" evidence="7">
    <location>
        <begin position="496"/>
        <end position="511"/>
    </location>
</feature>
<protein>
    <recommendedName>
        <fullName evidence="5">Ataxin-10 homolog</fullName>
    </recommendedName>
    <alternativeName>
        <fullName evidence="6">Copper transport protein 86</fullName>
    </alternativeName>
</protein>
<dbReference type="Gene3D" id="1.25.10.10">
    <property type="entry name" value="Leucine-rich Repeat Variant"/>
    <property type="match status" value="1"/>
</dbReference>
<name>W4K1W9_HETIT</name>
<dbReference type="GO" id="GO:0051301">
    <property type="term" value="P:cell division"/>
    <property type="evidence" value="ECO:0007669"/>
    <property type="project" value="UniProtKB-KW"/>
</dbReference>
<dbReference type="GeneID" id="20674302"/>
<dbReference type="HOGENOM" id="CLU_039868_0_0_1"/>
<proteinExistence type="inferred from homology"/>
<comment type="function">
    <text evidence="4">May play a role in the regulation of cytokinesis.</text>
</comment>
<feature type="region of interest" description="Disordered" evidence="7">
    <location>
        <begin position="427"/>
        <end position="466"/>
    </location>
</feature>
<dbReference type="InterPro" id="IPR051374">
    <property type="entry name" value="Ataxin-10/CTR86_families"/>
</dbReference>
<feature type="region of interest" description="Disordered" evidence="7">
    <location>
        <begin position="496"/>
        <end position="524"/>
    </location>
</feature>
<dbReference type="AlphaFoldDB" id="W4K1W9"/>
<dbReference type="GO" id="GO:0005829">
    <property type="term" value="C:cytosol"/>
    <property type="evidence" value="ECO:0007669"/>
    <property type="project" value="TreeGrafter"/>
</dbReference>
<evidence type="ECO:0000313" key="10">
    <source>
        <dbReference type="Proteomes" id="UP000030671"/>
    </source>
</evidence>